<keyword evidence="3" id="KW-0808">Transferase</keyword>
<dbReference type="SMART" id="SM01294">
    <property type="entry name" value="PKS_PP_betabranch"/>
    <property type="match status" value="1"/>
</dbReference>
<dbReference type="PROSITE" id="PS00012">
    <property type="entry name" value="PHOSPHOPANTETHEINE"/>
    <property type="match status" value="3"/>
</dbReference>
<dbReference type="PROSITE" id="PS50075">
    <property type="entry name" value="CARRIER"/>
    <property type="match status" value="2"/>
</dbReference>
<feature type="region of interest" description="Disordered" evidence="5">
    <location>
        <begin position="147"/>
        <end position="166"/>
    </location>
</feature>
<feature type="domain" description="Ketosynthase family 3 (KS3)" evidence="7">
    <location>
        <begin position="685"/>
        <end position="1104"/>
    </location>
</feature>
<dbReference type="SMART" id="SM00823">
    <property type="entry name" value="PKS_PP"/>
    <property type="match status" value="2"/>
</dbReference>
<dbReference type="InterPro" id="IPR016039">
    <property type="entry name" value="Thiolase-like"/>
</dbReference>
<dbReference type="EMBL" id="JBBJCI010000040">
    <property type="protein sequence ID" value="KAK7249783.1"/>
    <property type="molecule type" value="Genomic_DNA"/>
</dbReference>
<reference evidence="8 9" key="1">
    <citation type="submission" date="2024-03" db="EMBL/GenBank/DDBJ databases">
        <title>Aureococcus anophagefferens CCMP1851 and Kratosvirus quantuckense: Draft genome of a second virus-susceptible host strain in the model system.</title>
        <authorList>
            <person name="Chase E."/>
            <person name="Truchon A.R."/>
            <person name="Schepens W."/>
            <person name="Wilhelm S.W."/>
        </authorList>
    </citation>
    <scope>NUCLEOTIDE SEQUENCE [LARGE SCALE GENOMIC DNA]</scope>
    <source>
        <strain evidence="8 9">CCMP1851</strain>
    </source>
</reference>
<keyword evidence="4" id="KW-0677">Repeat</keyword>
<dbReference type="CDD" id="cd00833">
    <property type="entry name" value="PKS"/>
    <property type="match status" value="2"/>
</dbReference>
<sequence>MGGPFDEPHLDDVERTWGAVFAAGAAAPSSKQTACLRAWSSASASVAESLTFGEFWARAVAVGARLGGGHDDRVVFLSHPSVRYYVAAAGAFARQCAVVNLNWRQPASALRHAVATVDAAAFVVSDPLADLADEVGSFRGAPRHRLDDLFDESPPPPNRSPVSGLQAGPRDVAVVMFTSGSTGRPKGVPMTHAGLLHACRSKLVAHGGFPNVARGTVSFLPNFHVIGFVNNFLFNGYARCPGAVLVEAASALITVDLLEKAIGAMAPDSVDTVPTILEAVANSAASRPDVVATFAKVRLVTCGGAPLPSAAYDALSAAGVHPMPHYGQTEFSGGFCLVGAPRAGRDVMRPVQGCVALILGDDEPPLTGLDDPRLAGAAAEAADAASHRIRGASRGELVVLHCASATPGYLGLDAPDPPFTVVRHTGDVFERREIAEARTSVDGTASRVYLKHVCRRDDVIIHRTGELTNPLPYEDLLAKALGAAAKRVVMIGQNRNTPVVLVERATPETAISLNAGLGAANATVAAYSRVTADRCIVVQPGDLPVSGKGNVIRGQAEAKYKDAMDAMDADMAAFEQAMNERNSSAASKPKPKHAVDEAAARSLVESTCERLIGKRVPGDAPLLASGLNSTGLVQLVKALASELGADLSPTLIFDYPSIDAIVDYLSGKEDDDVARGLGAANGASESAQAVRATSTRLPSSLRSPAALWDASQAGSIAVGHVPLARWDRHAVELHKALPAKASKTTQYGAFLSLGPDVFDAELFRMKPVDVANCDPQQRLLLEVGFEACAAGGLDSLQDADVGTFTGLMNSDAIALAPEAHDLNAYVMMGNGYSAAGARLSYAFALRGPCLVLDTACSSSLIACHTGRRSLQHDECALALVAAPNLMLLAGYQHLGTAIMGMNSATGRCHTMDDRADGFVRGEGGGAMLLSHHDPSTLDAAATETFGSAAKHNGRSASFTALNGLSQQRLLKAALRDGSATAESVAFLEQHGTGTPLGDPIEVSGAAAVLASPTSSLDVGGVKANCGHAEAAAGVSGLVKANQVLQRKASPTNAALRRLNPEVRAVRGLEVFIPADGDPIAPRLFAAGASSFGWSGIIAHALQRNRDVDAPAPLERSAAKPSPFKNAKPVPPLYGTRPPLALCQGVSFADGAVRVLFKVDGRLLDSLRDHVIGGVVLLPGVASVELALSSTFFYGPNAGALDRAALKSVAFLRPCAIDINGGTRVRVTFDGGDYDVEDVTKAPVVVASAAADEPSRARDLALPDPATSRLRAGPVASDFLVAAPPPAVPRPAAQRAGVYVPASIAKVSFHKALGDALVAKPAQRRAHWARDRLLFRDAAAEQYDCRLMTKDETTLSVDRIRTRVIASLGGARSKEPTLFAIAPRTPALADRAVERVLVTTNAFRSQASTNPGTNCVVRAGWEWYPPLDERPDRHDFWLHVGPKPHLFGTGPGAAAVDRFVAFSDDVSSLDLAPAALAPGSGLVAVEAAAGPIADGLEGIAVTIAKGPRLTGLLLKLAENLSRGGDVVCVVESAAVPRPLAAADVFVAISNDGFRSALSAFATLAVNTVEIGDGAAPHWADALGFVSAQGTASLRHAPPRDDEPSRRTLRGSPESVAYAPLGDWPAARAKTLRSAEHGALALVVFPGLATARAPAPKALAAGARRGPAAPRAGGRWRVVGRRRDAFATVLALASGLAGKPVGDDEALMAAGIDSLAATELARLAGKPVGDDEALMAAGIDSLAATELAQSLAKTFRVDVPGTILFDYPTAKDIAAYLAAEAGVAAVDDDSDGEAIFEPGAELVVAAAADAASLRAAILVAGPRLPACWSLADLYEMTKAGGDCGMTVPLSRWDATALPLTGPVSARAQYGVFMENVGDLDMALFQIQPIEANSLDPQQKLLLDVGYGMLKLRGHDRESLNGSLTGVFLGMMNRDADEMLGPKGFDALSPFDLTGNGYSAAGARLSYVYAMRGPCATSDTACSSTLVAAHAARHAVRGDEAEDAVVMGPNLHLHCGVNMVGGAVAAMNSATGRCHTLDARANGYLRAEGCGGMLLALDATEGVDAAGLGVRHNGRAASFTALNGVAQRVLIEAAVADASREPWDVDFLEMHGTGTALGDPVEVGAPSKVLASAKRAAAKPLALCGVKGTFGHTEASAGAAGIVKALGLFQGWDLGRNAQLRTLNPQVKDVLAVKSVGACDALPATPKLGGVSSFGFSGIIAHAQLFVDDLTLVTPSTPKLDVAVTRYPTKIRYNTAPDHRFLTARNAVPRPDGGAVFTFALGPALLRDLGDHVVSGEALFPGVGYVEFAFAGILYAERTRAKKTRGAAVARVDGFTFLKPTVMPKGGETKIMTLSLYADGAGDVACDGASVGTLTSAKVEAAAKAKTSSTPPARDAFHPTAITKGFSTPFLFKPRAAPPPPDEEFTLIPASITTTTLDIADSKYLGGRGFDAGGRRSGCVGRFAQTFATAREERCDCSLSGWAAAKPFYAIGQLIVKAIGPPKKRAAPAIYDVAWATSLRGPKPLPERVALVDFRRRAGADGAAVPALKAGDAAWPSVVLGITDATFNHRAVLLRAPSVESLVRFRANPEAALDVDRLVQKPVLDRAAAKFDVLERTLAPRVTAEPPEMAVEGAVLFAPSSPLLTAAFLAAGGSVIFAPSDVLTGAAVDLAAAWPADAQVFVGDPRSYDWAASSSLLPSPTETASTVALLENGSDAPQLFMGASLTLDAAALPPGARRRARAGTRAAALRA</sequence>
<dbReference type="InterPro" id="IPR006162">
    <property type="entry name" value="Ppantetheine_attach_site"/>
</dbReference>
<dbReference type="InterPro" id="IPR020841">
    <property type="entry name" value="PKS_Beta-ketoAc_synthase_dom"/>
</dbReference>
<keyword evidence="9" id="KW-1185">Reference proteome</keyword>
<dbReference type="SUPFAM" id="SSF56801">
    <property type="entry name" value="Acetyl-CoA synthetase-like"/>
    <property type="match status" value="1"/>
</dbReference>
<evidence type="ECO:0000256" key="3">
    <source>
        <dbReference type="ARBA" id="ARBA00022679"/>
    </source>
</evidence>
<dbReference type="Pfam" id="PF23562">
    <property type="entry name" value="AMP-binding_C_3"/>
    <property type="match status" value="1"/>
</dbReference>
<gene>
    <name evidence="8" type="ORF">SO694_00004758</name>
</gene>
<evidence type="ECO:0000256" key="1">
    <source>
        <dbReference type="ARBA" id="ARBA00022450"/>
    </source>
</evidence>
<dbReference type="Gene3D" id="1.10.1200.10">
    <property type="entry name" value="ACP-like"/>
    <property type="match status" value="2"/>
</dbReference>
<dbReference type="PROSITE" id="PS52004">
    <property type="entry name" value="KS3_2"/>
    <property type="match status" value="2"/>
</dbReference>
<dbReference type="PROSITE" id="PS00455">
    <property type="entry name" value="AMP_BINDING"/>
    <property type="match status" value="1"/>
</dbReference>
<dbReference type="Pfam" id="PF00501">
    <property type="entry name" value="AMP-binding"/>
    <property type="match status" value="1"/>
</dbReference>
<accession>A0ABR1G9H1</accession>
<name>A0ABR1G9H1_AURAN</name>
<dbReference type="SMART" id="SM00826">
    <property type="entry name" value="PKS_DH"/>
    <property type="match status" value="1"/>
</dbReference>
<keyword evidence="1" id="KW-0596">Phosphopantetheine</keyword>
<dbReference type="InterPro" id="IPR020845">
    <property type="entry name" value="AMP-binding_CS"/>
</dbReference>
<dbReference type="SUPFAM" id="SSF53901">
    <property type="entry name" value="Thiolase-like"/>
    <property type="match status" value="2"/>
</dbReference>
<evidence type="ECO:0000259" key="6">
    <source>
        <dbReference type="PROSITE" id="PS50075"/>
    </source>
</evidence>
<dbReference type="Pfam" id="PF00550">
    <property type="entry name" value="PP-binding"/>
    <property type="match status" value="2"/>
</dbReference>
<comment type="caution">
    <text evidence="8">The sequence shown here is derived from an EMBL/GenBank/DDBJ whole genome shotgun (WGS) entry which is preliminary data.</text>
</comment>
<dbReference type="InterPro" id="IPR000873">
    <property type="entry name" value="AMP-dep_synth/lig_dom"/>
</dbReference>
<dbReference type="InterPro" id="IPR049552">
    <property type="entry name" value="PKS_DH_N"/>
</dbReference>
<dbReference type="Gene3D" id="3.40.47.10">
    <property type="match status" value="2"/>
</dbReference>
<dbReference type="InterPro" id="IPR014031">
    <property type="entry name" value="Ketoacyl_synth_C"/>
</dbReference>
<dbReference type="SUPFAM" id="SSF47336">
    <property type="entry name" value="ACP-like"/>
    <property type="match status" value="2"/>
</dbReference>
<organism evidence="8 9">
    <name type="scientific">Aureococcus anophagefferens</name>
    <name type="common">Harmful bloom alga</name>
    <dbReference type="NCBI Taxonomy" id="44056"/>
    <lineage>
        <taxon>Eukaryota</taxon>
        <taxon>Sar</taxon>
        <taxon>Stramenopiles</taxon>
        <taxon>Ochrophyta</taxon>
        <taxon>Pelagophyceae</taxon>
        <taxon>Pelagomonadales</taxon>
        <taxon>Pelagomonadaceae</taxon>
        <taxon>Aureococcus</taxon>
    </lineage>
</organism>
<evidence type="ECO:0000256" key="2">
    <source>
        <dbReference type="ARBA" id="ARBA00022553"/>
    </source>
</evidence>
<dbReference type="SMART" id="SM00825">
    <property type="entry name" value="PKS_KS"/>
    <property type="match status" value="2"/>
</dbReference>
<dbReference type="Proteomes" id="UP001363151">
    <property type="component" value="Unassembled WGS sequence"/>
</dbReference>
<dbReference type="InterPro" id="IPR009081">
    <property type="entry name" value="PP-bd_ACP"/>
</dbReference>
<dbReference type="InterPro" id="IPR020807">
    <property type="entry name" value="PKS_DH"/>
</dbReference>
<keyword evidence="2" id="KW-0597">Phosphoprotein</keyword>
<dbReference type="PANTHER" id="PTHR43775:SF37">
    <property type="entry name" value="SI:DKEY-61P9.11"/>
    <property type="match status" value="1"/>
</dbReference>
<feature type="domain" description="Carrier" evidence="6">
    <location>
        <begin position="1704"/>
        <end position="1779"/>
    </location>
</feature>
<evidence type="ECO:0000256" key="4">
    <source>
        <dbReference type="ARBA" id="ARBA00022737"/>
    </source>
</evidence>
<evidence type="ECO:0000313" key="8">
    <source>
        <dbReference type="EMBL" id="KAK7249783.1"/>
    </source>
</evidence>
<dbReference type="InterPro" id="IPR050091">
    <property type="entry name" value="PKS_NRPS_Biosynth_Enz"/>
</dbReference>
<dbReference type="Pfam" id="PF21089">
    <property type="entry name" value="PKS_DH_N"/>
    <property type="match status" value="2"/>
</dbReference>
<protein>
    <submittedName>
        <fullName evidence="8">Uncharacterized protein</fullName>
    </submittedName>
</protein>
<dbReference type="Pfam" id="PF02801">
    <property type="entry name" value="Ketoacyl-synt_C"/>
    <property type="match status" value="2"/>
</dbReference>
<proteinExistence type="predicted"/>
<evidence type="ECO:0000313" key="9">
    <source>
        <dbReference type="Proteomes" id="UP001363151"/>
    </source>
</evidence>
<dbReference type="Pfam" id="PF00109">
    <property type="entry name" value="ketoacyl-synt"/>
    <property type="match status" value="2"/>
</dbReference>
<dbReference type="Gene3D" id="3.40.50.12780">
    <property type="entry name" value="N-terminal domain of ligase-like"/>
    <property type="match status" value="1"/>
</dbReference>
<feature type="domain" description="Carrier" evidence="6">
    <location>
        <begin position="594"/>
        <end position="669"/>
    </location>
</feature>
<evidence type="ECO:0000256" key="5">
    <source>
        <dbReference type="SAM" id="MobiDB-lite"/>
    </source>
</evidence>
<dbReference type="InterPro" id="IPR014030">
    <property type="entry name" value="Ketoacyl_synth_N"/>
</dbReference>
<dbReference type="InterPro" id="IPR020806">
    <property type="entry name" value="PKS_PP-bd"/>
</dbReference>
<evidence type="ECO:0000259" key="7">
    <source>
        <dbReference type="PROSITE" id="PS52004"/>
    </source>
</evidence>
<feature type="domain" description="Ketosynthase family 3 (KS3)" evidence="7">
    <location>
        <begin position="1810"/>
        <end position="2224"/>
    </location>
</feature>
<feature type="region of interest" description="Disordered" evidence="5">
    <location>
        <begin position="1592"/>
        <end position="1612"/>
    </location>
</feature>
<dbReference type="InterPro" id="IPR036736">
    <property type="entry name" value="ACP-like_sf"/>
</dbReference>
<dbReference type="InterPro" id="IPR042099">
    <property type="entry name" value="ANL_N_sf"/>
</dbReference>
<dbReference type="PANTHER" id="PTHR43775">
    <property type="entry name" value="FATTY ACID SYNTHASE"/>
    <property type="match status" value="1"/>
</dbReference>
<dbReference type="Gene3D" id="3.10.129.110">
    <property type="entry name" value="Polyketide synthase dehydratase"/>
    <property type="match status" value="2"/>
</dbReference>
<dbReference type="InterPro" id="IPR042104">
    <property type="entry name" value="PKS_dehydratase_sf"/>
</dbReference>